<sequence>MPLHNTSPDDPRGLIAEAFEMDIGAQDCRSIFFDWALAEAGSDQIAKLDRLIDRFRGTHSDHPMFAVLIESKREGAAPHRRGGHAARAVG</sequence>
<reference evidence="1 2" key="1">
    <citation type="submission" date="2020-03" db="EMBL/GenBank/DDBJ databases">
        <title>Complete genome sequence of Monaibacterium sp. ALG8 with diverse plasmids.</title>
        <authorList>
            <person name="Sun C."/>
        </authorList>
    </citation>
    <scope>NUCLEOTIDE SEQUENCE [LARGE SCALE GENOMIC DNA]</scope>
    <source>
        <strain evidence="1 2">ALG8</strain>
    </source>
</reference>
<keyword evidence="2" id="KW-1185">Reference proteome</keyword>
<dbReference type="RefSeq" id="WP_166191252.1">
    <property type="nucleotide sequence ID" value="NZ_CP049811.1"/>
</dbReference>
<protein>
    <submittedName>
        <fullName evidence="1">Uncharacterized protein</fullName>
    </submittedName>
</protein>
<proteinExistence type="predicted"/>
<evidence type="ECO:0000313" key="1">
    <source>
        <dbReference type="EMBL" id="QIK41098.1"/>
    </source>
</evidence>
<name>A0A6G7VMM0_9RHOB</name>
<dbReference type="AlphaFoldDB" id="A0A6G7VMM0"/>
<organism evidence="1 2">
    <name type="scientific">Pontivivens nitratireducens</name>
    <dbReference type="NCBI Taxonomy" id="2758038"/>
    <lineage>
        <taxon>Bacteria</taxon>
        <taxon>Pseudomonadati</taxon>
        <taxon>Pseudomonadota</taxon>
        <taxon>Alphaproteobacteria</taxon>
        <taxon>Rhodobacterales</taxon>
        <taxon>Paracoccaceae</taxon>
        <taxon>Pontivivens</taxon>
    </lineage>
</organism>
<dbReference type="KEGG" id="mon:G8E03_10145"/>
<evidence type="ECO:0000313" key="2">
    <source>
        <dbReference type="Proteomes" id="UP000500791"/>
    </source>
</evidence>
<dbReference type="EMBL" id="CP049811">
    <property type="protein sequence ID" value="QIK41098.1"/>
    <property type="molecule type" value="Genomic_DNA"/>
</dbReference>
<gene>
    <name evidence="1" type="ORF">G8E03_10145</name>
</gene>
<accession>A0A6G7VMM0</accession>
<dbReference type="Proteomes" id="UP000500791">
    <property type="component" value="Chromosome"/>
</dbReference>